<gene>
    <name evidence="1" type="ORF">K458DRAFT_397054</name>
</gene>
<proteinExistence type="predicted"/>
<evidence type="ECO:0008006" key="3">
    <source>
        <dbReference type="Google" id="ProtNLM"/>
    </source>
</evidence>
<dbReference type="InterPro" id="IPR021109">
    <property type="entry name" value="Peptidase_aspartic_dom_sf"/>
</dbReference>
<dbReference type="Proteomes" id="UP000799291">
    <property type="component" value="Unassembled WGS sequence"/>
</dbReference>
<accession>A0A6G1IEC4</accession>
<dbReference type="EMBL" id="MU005636">
    <property type="protein sequence ID" value="KAF2676321.1"/>
    <property type="molecule type" value="Genomic_DNA"/>
</dbReference>
<sequence length="165" mass="19005">MGDSMERWCDLKMTVNGELVDGFVDTGLSHNIVDEEWAKKQNLDIVKGVTDLTMGNRSKSRSPRYVEIDVGFAGEEYPAEKKVARVVKSFPFDLPPPKRFLEATRTLKELRRRFTKCLFPCPKCFFMNLLDDEADRQRFHGLFNDDIEFAAVLETGSNCNIMRQD</sequence>
<organism evidence="1 2">
    <name type="scientific">Lentithecium fluviatile CBS 122367</name>
    <dbReference type="NCBI Taxonomy" id="1168545"/>
    <lineage>
        <taxon>Eukaryota</taxon>
        <taxon>Fungi</taxon>
        <taxon>Dikarya</taxon>
        <taxon>Ascomycota</taxon>
        <taxon>Pezizomycotina</taxon>
        <taxon>Dothideomycetes</taxon>
        <taxon>Pleosporomycetidae</taxon>
        <taxon>Pleosporales</taxon>
        <taxon>Massarineae</taxon>
        <taxon>Lentitheciaceae</taxon>
        <taxon>Lentithecium</taxon>
    </lineage>
</organism>
<keyword evidence="2" id="KW-1185">Reference proteome</keyword>
<name>A0A6G1IEC4_9PLEO</name>
<reference evidence="1" key="1">
    <citation type="journal article" date="2020" name="Stud. Mycol.">
        <title>101 Dothideomycetes genomes: a test case for predicting lifestyles and emergence of pathogens.</title>
        <authorList>
            <person name="Haridas S."/>
            <person name="Albert R."/>
            <person name="Binder M."/>
            <person name="Bloem J."/>
            <person name="Labutti K."/>
            <person name="Salamov A."/>
            <person name="Andreopoulos B."/>
            <person name="Baker S."/>
            <person name="Barry K."/>
            <person name="Bills G."/>
            <person name="Bluhm B."/>
            <person name="Cannon C."/>
            <person name="Castanera R."/>
            <person name="Culley D."/>
            <person name="Daum C."/>
            <person name="Ezra D."/>
            <person name="Gonzalez J."/>
            <person name="Henrissat B."/>
            <person name="Kuo A."/>
            <person name="Liang C."/>
            <person name="Lipzen A."/>
            <person name="Lutzoni F."/>
            <person name="Magnuson J."/>
            <person name="Mondo S."/>
            <person name="Nolan M."/>
            <person name="Ohm R."/>
            <person name="Pangilinan J."/>
            <person name="Park H.-J."/>
            <person name="Ramirez L."/>
            <person name="Alfaro M."/>
            <person name="Sun H."/>
            <person name="Tritt A."/>
            <person name="Yoshinaga Y."/>
            <person name="Zwiers L.-H."/>
            <person name="Turgeon B."/>
            <person name="Goodwin S."/>
            <person name="Spatafora J."/>
            <person name="Crous P."/>
            <person name="Grigoriev I."/>
        </authorList>
    </citation>
    <scope>NUCLEOTIDE SEQUENCE</scope>
    <source>
        <strain evidence="1">CBS 122367</strain>
    </source>
</reference>
<evidence type="ECO:0000313" key="1">
    <source>
        <dbReference type="EMBL" id="KAF2676321.1"/>
    </source>
</evidence>
<dbReference type="Gene3D" id="2.40.70.10">
    <property type="entry name" value="Acid Proteases"/>
    <property type="match status" value="1"/>
</dbReference>
<protein>
    <recommendedName>
        <fullName evidence="3">Peptidase A2 domain-containing protein</fullName>
    </recommendedName>
</protein>
<evidence type="ECO:0000313" key="2">
    <source>
        <dbReference type="Proteomes" id="UP000799291"/>
    </source>
</evidence>
<dbReference type="OrthoDB" id="6079484at2759"/>
<dbReference type="AlphaFoldDB" id="A0A6G1IEC4"/>